<accession>A0ABR1GC83</accession>
<dbReference type="InterPro" id="IPR004536">
    <property type="entry name" value="SPS/SelD"/>
</dbReference>
<dbReference type="Gene3D" id="3.30.1330.10">
    <property type="entry name" value="PurM-like, N-terminal domain"/>
    <property type="match status" value="1"/>
</dbReference>
<dbReference type="SUPFAM" id="SSF56042">
    <property type="entry name" value="PurM C-terminal domain-like"/>
    <property type="match status" value="1"/>
</dbReference>
<evidence type="ECO:0000259" key="6">
    <source>
        <dbReference type="Pfam" id="PF00586"/>
    </source>
</evidence>
<feature type="domain" description="FAD/NAD(P)-binding" evidence="8">
    <location>
        <begin position="144"/>
        <end position="492"/>
    </location>
</feature>
<keyword evidence="4" id="KW-0067">ATP-binding</keyword>
<dbReference type="InterPro" id="IPR023753">
    <property type="entry name" value="FAD/NAD-binding_dom"/>
</dbReference>
<dbReference type="Gene3D" id="3.50.50.100">
    <property type="match status" value="1"/>
</dbReference>
<organism evidence="9 10">
    <name type="scientific">Aureococcus anophagefferens</name>
    <name type="common">Harmful bloom alga</name>
    <dbReference type="NCBI Taxonomy" id="44056"/>
    <lineage>
        <taxon>Eukaryota</taxon>
        <taxon>Sar</taxon>
        <taxon>Stramenopiles</taxon>
        <taxon>Ochrophyta</taxon>
        <taxon>Pelagophyceae</taxon>
        <taxon>Pelagomonadales</taxon>
        <taxon>Pelagomonadaceae</taxon>
        <taxon>Aureococcus</taxon>
    </lineage>
</organism>
<dbReference type="InterPro" id="IPR036921">
    <property type="entry name" value="PurM-like_N_sf"/>
</dbReference>
<evidence type="ECO:0000256" key="5">
    <source>
        <dbReference type="ARBA" id="ARBA00023266"/>
    </source>
</evidence>
<evidence type="ECO:0000259" key="7">
    <source>
        <dbReference type="Pfam" id="PF02769"/>
    </source>
</evidence>
<evidence type="ECO:0000313" key="9">
    <source>
        <dbReference type="EMBL" id="KAK7253343.1"/>
    </source>
</evidence>
<dbReference type="PANTHER" id="PTHR10256:SF0">
    <property type="entry name" value="INACTIVE SELENIDE, WATER DIKINASE-LIKE PROTEIN-RELATED"/>
    <property type="match status" value="1"/>
</dbReference>
<feature type="domain" description="PurM-like C-terminal" evidence="7">
    <location>
        <begin position="767"/>
        <end position="941"/>
    </location>
</feature>
<evidence type="ECO:0000256" key="1">
    <source>
        <dbReference type="ARBA" id="ARBA00022679"/>
    </source>
</evidence>
<dbReference type="NCBIfam" id="TIGR00476">
    <property type="entry name" value="selD"/>
    <property type="match status" value="1"/>
</dbReference>
<dbReference type="NCBIfam" id="TIGR03169">
    <property type="entry name" value="Nterm_to_SelD"/>
    <property type="match status" value="1"/>
</dbReference>
<keyword evidence="10" id="KW-1185">Reference proteome</keyword>
<evidence type="ECO:0000256" key="4">
    <source>
        <dbReference type="ARBA" id="ARBA00022840"/>
    </source>
</evidence>
<name>A0ABR1GC83_AURAN</name>
<dbReference type="InterPro" id="IPR036188">
    <property type="entry name" value="FAD/NAD-bd_sf"/>
</dbReference>
<keyword evidence="1" id="KW-0808">Transferase</keyword>
<dbReference type="Pfam" id="PF07992">
    <property type="entry name" value="Pyr_redox_2"/>
    <property type="match status" value="1"/>
</dbReference>
<keyword evidence="2" id="KW-0547">Nucleotide-binding</keyword>
<keyword evidence="5" id="KW-0711">Selenium</keyword>
<dbReference type="PANTHER" id="PTHR10256">
    <property type="entry name" value="SELENIDE, WATER DIKINASE"/>
    <property type="match status" value="1"/>
</dbReference>
<dbReference type="InterPro" id="IPR017584">
    <property type="entry name" value="Pyridine_nucleo_diS_OxRdtase_N"/>
</dbReference>
<keyword evidence="3" id="KW-0418">Kinase</keyword>
<evidence type="ECO:0000313" key="10">
    <source>
        <dbReference type="Proteomes" id="UP001363151"/>
    </source>
</evidence>
<dbReference type="InterPro" id="IPR036676">
    <property type="entry name" value="PurM-like_C_sf"/>
</dbReference>
<reference evidence="9 10" key="1">
    <citation type="submission" date="2024-03" db="EMBL/GenBank/DDBJ databases">
        <title>Aureococcus anophagefferens CCMP1851 and Kratosvirus quantuckense: Draft genome of a second virus-susceptible host strain in the model system.</title>
        <authorList>
            <person name="Chase E."/>
            <person name="Truchon A.R."/>
            <person name="Schepens W."/>
            <person name="Wilhelm S.W."/>
        </authorList>
    </citation>
    <scope>NUCLEOTIDE SEQUENCE [LARGE SCALE GENOMIC DNA]</scope>
    <source>
        <strain evidence="9 10">CCMP1851</strain>
    </source>
</reference>
<comment type="caution">
    <text evidence="9">The sequence shown here is derived from an EMBL/GenBank/DDBJ whole genome shotgun (WGS) entry which is preliminary data.</text>
</comment>
<evidence type="ECO:0000259" key="8">
    <source>
        <dbReference type="Pfam" id="PF07992"/>
    </source>
</evidence>
<feature type="domain" description="PurM-like N-terminal" evidence="6">
    <location>
        <begin position="640"/>
        <end position="748"/>
    </location>
</feature>
<dbReference type="InterPro" id="IPR016188">
    <property type="entry name" value="PurM-like_N"/>
</dbReference>
<dbReference type="SUPFAM" id="SSF51905">
    <property type="entry name" value="FAD/NAD(P)-binding domain"/>
    <property type="match status" value="1"/>
</dbReference>
<dbReference type="Pfam" id="PF02769">
    <property type="entry name" value="AIRS_C"/>
    <property type="match status" value="1"/>
</dbReference>
<dbReference type="SUPFAM" id="SSF55326">
    <property type="entry name" value="PurM N-terminal domain-like"/>
    <property type="match status" value="1"/>
</dbReference>
<dbReference type="Proteomes" id="UP001363151">
    <property type="component" value="Unassembled WGS sequence"/>
</dbReference>
<protein>
    <submittedName>
        <fullName evidence="9">Selenide, water dikinase</fullName>
    </submittedName>
</protein>
<dbReference type="InterPro" id="IPR010918">
    <property type="entry name" value="PurM-like_C_dom"/>
</dbReference>
<gene>
    <name evidence="9" type="primary">SEPHS1</name>
    <name evidence="9" type="ORF">SO694_00001464</name>
</gene>
<dbReference type="Pfam" id="PF00586">
    <property type="entry name" value="AIRS"/>
    <property type="match status" value="1"/>
</dbReference>
<dbReference type="Gene3D" id="3.90.650.10">
    <property type="entry name" value="PurM-like C-terminal domain"/>
    <property type="match status" value="1"/>
</dbReference>
<dbReference type="CDD" id="cd02195">
    <property type="entry name" value="SelD"/>
    <property type="match status" value="1"/>
</dbReference>
<evidence type="ECO:0000256" key="3">
    <source>
        <dbReference type="ARBA" id="ARBA00022777"/>
    </source>
</evidence>
<proteinExistence type="predicted"/>
<dbReference type="EMBL" id="JBBJCI010000035">
    <property type="protein sequence ID" value="KAK7253343.1"/>
    <property type="molecule type" value="Genomic_DNA"/>
</dbReference>
<sequence>MESRKKLYYAGGVAAGAYLLLRRLAKKRGVSVAAYVGVQRDLAALAITAEAEAQATNPLPSYEVGARCRRFGELLFLLSIERDRRFEVLEAEREFPGDADAIYRLHPLEHVRTQRQIAAKSEAEARADMMEKRMKADASPELTDLVLIGGGHSHVHVLRMLGTVWKSNLQLDFNVRVIERLGMEPLEGVRLTLVTRDVETPYSGMLPGHVAGFYDRDECHIDLNALARFARCRLIDGEVTRVDVDAKELVLKDAARPRIPYDVLSINVGIAPKGASSSSSALLTPVKPIATFSEKWDGLLEKMAGWTLDRAPYDLVVVGGGAGGVELALAMVARVRRELEALGKDPDTFARFALVARSAELLRSHAPGVRALMARALDRAGVHVLYGHEALEAVPAAAGGKAGLACRLKNGAATTVPFDECVWCTQAAAAPWLGASGFGVDADGFLRVDEYQRCGLAGDVAGTRASTRVYAAGDCASVDGHPRPKAGVFAVMAGMALYANLVADVCGSPTLAHVPQTSFLGLLGTGDGAAVASRGGLAIEAPWLWDLKDWIDRKWMWQYTKGLPDLSERDGDFPPFAAATKAGGDALAVLKAAPMRCGGCGAKVGASALTRALANLPKSLTFDNGTPPPCDVVVGVDAPDDGAVVAYGPEKDQRTQVVHTVDFFRSFVSDPYVFGQIAANHALSDCDAMGALPASALALVVVPYGSNRCVEDTLFQLMSGARVALDAAGCTLVGGHTCEGAELGLGFAVNGVPDGGAAFLSKEGMVAGDALILTKPLGTGAVFAGDMRALSRAAEVRECLASMTQSNRAAATELKEHGCTSCTDVTGFGLLGHLAEMCRASGGARVELSLAATPVFAGAKRLARDGVFSSLQDENLRAKRAVENHGEAVELDAAAYALLFDPQTAGGLLATVPADRADAALAAIRRVGCARAAVIGTVAAVDAAHFPAKVAVV</sequence>
<evidence type="ECO:0000256" key="2">
    <source>
        <dbReference type="ARBA" id="ARBA00022741"/>
    </source>
</evidence>